<evidence type="ECO:0000256" key="2">
    <source>
        <dbReference type="ARBA" id="ARBA00022729"/>
    </source>
</evidence>
<evidence type="ECO:0000313" key="6">
    <source>
        <dbReference type="Proteomes" id="UP001500729"/>
    </source>
</evidence>
<dbReference type="GO" id="GO:0008233">
    <property type="term" value="F:peptidase activity"/>
    <property type="evidence" value="ECO:0007669"/>
    <property type="project" value="UniProtKB-KW"/>
</dbReference>
<dbReference type="Pfam" id="PF05576">
    <property type="entry name" value="Peptidase_S37"/>
    <property type="match status" value="1"/>
</dbReference>
<comment type="caution">
    <text evidence="5">The sequence shown here is derived from an EMBL/GenBank/DDBJ whole genome shotgun (WGS) entry which is preliminary data.</text>
</comment>
<keyword evidence="6" id="KW-1185">Reference proteome</keyword>
<reference evidence="5 6" key="1">
    <citation type="journal article" date="2019" name="Int. J. Syst. Evol. Microbiol.">
        <title>The Global Catalogue of Microorganisms (GCM) 10K type strain sequencing project: providing services to taxonomists for standard genome sequencing and annotation.</title>
        <authorList>
            <consortium name="The Broad Institute Genomics Platform"/>
            <consortium name="The Broad Institute Genome Sequencing Center for Infectious Disease"/>
            <person name="Wu L."/>
            <person name="Ma J."/>
        </authorList>
    </citation>
    <scope>NUCLEOTIDE SEQUENCE [LARGE SCALE GENOMIC DNA]</scope>
    <source>
        <strain evidence="5 6">JCM 10303</strain>
    </source>
</reference>
<dbReference type="PANTHER" id="PTHR11010:SF38">
    <property type="entry name" value="LYSOSOMAL PRO-X CARBOXYPEPTIDASE"/>
    <property type="match status" value="1"/>
</dbReference>
<evidence type="ECO:0000256" key="1">
    <source>
        <dbReference type="ARBA" id="ARBA00022670"/>
    </source>
</evidence>
<dbReference type="Proteomes" id="UP001500729">
    <property type="component" value="Unassembled WGS sequence"/>
</dbReference>
<feature type="chain" id="PRO_5047513177" evidence="4">
    <location>
        <begin position="25"/>
        <end position="457"/>
    </location>
</feature>
<sequence>MKWRGLVTATVTCGLLLTGMPAAAAPQADDVREKLDGIPGLTITGERPTEPGFRLFDLTFTQPADHRDPAGGVFQQRLTLLHRGFERPTVAYTSGYNLPEKASRAEPTQLLDGNQVSLEHRFFKPSRPEPADWDELDIWQSATDEHRVINALRAAYGQEWITTGGSKGGMTAVYHRHFYPGDVDGTVAYVAPNDVDNDRDGYDEFLATVGTDQACRDALVTAQREALLRRGEMLERFGDYAAKEGYTFDKTIGGIDRALELVVSDTPFTFWQYGGQAGCSTIPAAGASTDDLYAFFDKTVQFSSYTDQGVEKYVPYYYQAGTQLGWPGVSNAALADLLHHDDLSDPRGLVPRDIPMSFEPGVMGEIDDWVRSAGSELMFVNGEYDPWNTEPFELGPGSEDSFKYVVPGGNHGADIEALPASERDEATATLRRWGGVDAGVSVRDTPLDERPLQRRPF</sequence>
<feature type="signal peptide" evidence="4">
    <location>
        <begin position="1"/>
        <end position="24"/>
    </location>
</feature>
<protein>
    <submittedName>
        <fullName evidence="5">S28 family serine protease</fullName>
    </submittedName>
</protein>
<evidence type="ECO:0000256" key="4">
    <source>
        <dbReference type="SAM" id="SignalP"/>
    </source>
</evidence>
<evidence type="ECO:0000313" key="5">
    <source>
        <dbReference type="EMBL" id="GAA0552362.1"/>
    </source>
</evidence>
<keyword evidence="3" id="KW-0378">Hydrolase</keyword>
<organism evidence="5 6">
    <name type="scientific">Saccharopolyspora erythraea</name>
    <name type="common">Streptomyces erythraeus</name>
    <dbReference type="NCBI Taxonomy" id="1836"/>
    <lineage>
        <taxon>Bacteria</taxon>
        <taxon>Bacillati</taxon>
        <taxon>Actinomycetota</taxon>
        <taxon>Actinomycetes</taxon>
        <taxon>Pseudonocardiales</taxon>
        <taxon>Pseudonocardiaceae</taxon>
        <taxon>Saccharopolyspora</taxon>
    </lineage>
</organism>
<proteinExistence type="predicted"/>
<gene>
    <name evidence="5" type="ORF">GCM10009533_58270</name>
</gene>
<dbReference type="InterPro" id="IPR029058">
    <property type="entry name" value="AB_hydrolase_fold"/>
</dbReference>
<dbReference type="SUPFAM" id="SSF53474">
    <property type="entry name" value="alpha/beta-Hydrolases"/>
    <property type="match status" value="1"/>
</dbReference>
<dbReference type="PANTHER" id="PTHR11010">
    <property type="entry name" value="PROTEASE S28 PRO-X CARBOXYPEPTIDASE-RELATED"/>
    <property type="match status" value="1"/>
</dbReference>
<accession>A0ABN1DV11</accession>
<keyword evidence="2 4" id="KW-0732">Signal</keyword>
<dbReference type="Gene3D" id="3.40.50.1820">
    <property type="entry name" value="alpha/beta hydrolase"/>
    <property type="match status" value="2"/>
</dbReference>
<evidence type="ECO:0000256" key="3">
    <source>
        <dbReference type="ARBA" id="ARBA00022801"/>
    </source>
</evidence>
<dbReference type="GO" id="GO:0006508">
    <property type="term" value="P:proteolysis"/>
    <property type="evidence" value="ECO:0007669"/>
    <property type="project" value="UniProtKB-KW"/>
</dbReference>
<name>A0ABN1DV11_SACER</name>
<dbReference type="RefSeq" id="WP_009949493.1">
    <property type="nucleotide sequence ID" value="NZ_BAAAGS010000056.1"/>
</dbReference>
<dbReference type="EMBL" id="BAAAGS010000056">
    <property type="protein sequence ID" value="GAA0552362.1"/>
    <property type="molecule type" value="Genomic_DNA"/>
</dbReference>
<dbReference type="InterPro" id="IPR008761">
    <property type="entry name" value="Peptidase_S37"/>
</dbReference>
<keyword evidence="1 5" id="KW-0645">Protease</keyword>